<evidence type="ECO:0008006" key="4">
    <source>
        <dbReference type="Google" id="ProtNLM"/>
    </source>
</evidence>
<protein>
    <recommendedName>
        <fullName evidence="4">4Fe-4S binding protein</fullName>
    </recommendedName>
</protein>
<keyword evidence="1" id="KW-1133">Transmembrane helix</keyword>
<feature type="transmembrane region" description="Helical" evidence="1">
    <location>
        <begin position="40"/>
        <end position="67"/>
    </location>
</feature>
<comment type="caution">
    <text evidence="2">The sequence shown here is derived from an EMBL/GenBank/DDBJ whole genome shotgun (WGS) entry which is preliminary data.</text>
</comment>
<keyword evidence="1" id="KW-0812">Transmembrane</keyword>
<accession>A0A4R2LS11</accession>
<evidence type="ECO:0000313" key="3">
    <source>
        <dbReference type="Proteomes" id="UP000295600"/>
    </source>
</evidence>
<name>A0A4R2LS11_9BACE</name>
<sequence length="72" mass="8061">MLRKIRLTLALIFFALITLLFLDFTGTLHGWFGWLAKIQFLPAVLALNVGVILLLVILTLVCGRIYCSVICP</sequence>
<gene>
    <name evidence="2" type="ORF">EV202_102111</name>
</gene>
<evidence type="ECO:0000256" key="1">
    <source>
        <dbReference type="SAM" id="Phobius"/>
    </source>
</evidence>
<organism evidence="2 3">
    <name type="scientific">Prevotella heparinolytica</name>
    <dbReference type="NCBI Taxonomy" id="28113"/>
    <lineage>
        <taxon>Bacteria</taxon>
        <taxon>Pseudomonadati</taxon>
        <taxon>Bacteroidota</taxon>
        <taxon>Bacteroidia</taxon>
        <taxon>Bacteroidales</taxon>
        <taxon>Bacteroidaceae</taxon>
        <taxon>Bacteroides</taxon>
    </lineage>
</organism>
<proteinExistence type="predicted"/>
<dbReference type="Proteomes" id="UP000295600">
    <property type="component" value="Unassembled WGS sequence"/>
</dbReference>
<evidence type="ECO:0000313" key="2">
    <source>
        <dbReference type="EMBL" id="TCO96009.1"/>
    </source>
</evidence>
<keyword evidence="1" id="KW-0472">Membrane</keyword>
<dbReference type="EMBL" id="SLXB01000002">
    <property type="protein sequence ID" value="TCO96009.1"/>
    <property type="molecule type" value="Genomic_DNA"/>
</dbReference>
<reference evidence="2 3" key="1">
    <citation type="submission" date="2019-03" db="EMBL/GenBank/DDBJ databases">
        <title>Genomic Encyclopedia of Type Strains, Phase IV (KMG-IV): sequencing the most valuable type-strain genomes for metagenomic binning, comparative biology and taxonomic classification.</title>
        <authorList>
            <person name="Goeker M."/>
        </authorList>
    </citation>
    <scope>NUCLEOTIDE SEQUENCE [LARGE SCALE GENOMIC DNA]</scope>
    <source>
        <strain evidence="2 3">DSM 23917</strain>
    </source>
</reference>
<dbReference type="AlphaFoldDB" id="A0A4R2LS11"/>